<evidence type="ECO:0000313" key="1">
    <source>
        <dbReference type="EMBL" id="SEW31449.1"/>
    </source>
</evidence>
<proteinExistence type="predicted"/>
<dbReference type="RefSeq" id="WP_090259137.1">
    <property type="nucleotide sequence ID" value="NZ_FOIR01000002.1"/>
</dbReference>
<gene>
    <name evidence="1" type="ORF">SAMN05216290_2750</name>
</gene>
<accession>A0A1I0QVX8</accession>
<evidence type="ECO:0000313" key="2">
    <source>
        <dbReference type="Proteomes" id="UP000199437"/>
    </source>
</evidence>
<keyword evidence="2" id="KW-1185">Reference proteome</keyword>
<dbReference type="PROSITE" id="PS51257">
    <property type="entry name" value="PROKAR_LIPOPROTEIN"/>
    <property type="match status" value="1"/>
</dbReference>
<dbReference type="AlphaFoldDB" id="A0A1I0QVX8"/>
<dbReference type="OrthoDB" id="1098690at2"/>
<reference evidence="2" key="1">
    <citation type="submission" date="2016-10" db="EMBL/GenBank/DDBJ databases">
        <authorList>
            <person name="Varghese N."/>
            <person name="Submissions S."/>
        </authorList>
    </citation>
    <scope>NUCLEOTIDE SEQUENCE [LARGE SCALE GENOMIC DNA]</scope>
    <source>
        <strain evidence="2">CGMCC 1.12402</strain>
    </source>
</reference>
<dbReference type="GeneID" id="99987440"/>
<organism evidence="1 2">
    <name type="scientific">Roseivirga pacifica</name>
    <dbReference type="NCBI Taxonomy" id="1267423"/>
    <lineage>
        <taxon>Bacteria</taxon>
        <taxon>Pseudomonadati</taxon>
        <taxon>Bacteroidota</taxon>
        <taxon>Cytophagia</taxon>
        <taxon>Cytophagales</taxon>
        <taxon>Roseivirgaceae</taxon>
        <taxon>Roseivirga</taxon>
    </lineage>
</organism>
<sequence>MKKAFYISVMSLFVLLGCEDGSPEICGTNLESEENSWLRTEIQNIENSGLKDAFYIVRATYQNQTVFVFDNCCHQCGTVIPVYTCDGTSLGHLGAEVDPDKLKNKEVFWKTENNQCTDLD</sequence>
<protein>
    <submittedName>
        <fullName evidence="1">Uncharacterized protein</fullName>
    </submittedName>
</protein>
<name>A0A1I0QVX8_9BACT</name>
<dbReference type="Proteomes" id="UP000199437">
    <property type="component" value="Unassembled WGS sequence"/>
</dbReference>
<dbReference type="EMBL" id="FOIR01000002">
    <property type="protein sequence ID" value="SEW31449.1"/>
    <property type="molecule type" value="Genomic_DNA"/>
</dbReference>